<evidence type="ECO:0000313" key="2">
    <source>
        <dbReference type="Proteomes" id="UP000317316"/>
    </source>
</evidence>
<comment type="caution">
    <text evidence="1">The sequence shown here is derived from an EMBL/GenBank/DDBJ whole genome shotgun (WGS) entry which is preliminary data.</text>
</comment>
<keyword evidence="2" id="KW-1185">Reference proteome</keyword>
<organism evidence="1 2">
    <name type="scientific">Psychrobacillus lasiicapitis</name>
    <dbReference type="NCBI Taxonomy" id="1636719"/>
    <lineage>
        <taxon>Bacteria</taxon>
        <taxon>Bacillati</taxon>
        <taxon>Bacillota</taxon>
        <taxon>Bacilli</taxon>
        <taxon>Bacillales</taxon>
        <taxon>Bacillaceae</taxon>
        <taxon>Psychrobacillus</taxon>
    </lineage>
</organism>
<protein>
    <submittedName>
        <fullName evidence="1">Uncharacterized protein</fullName>
    </submittedName>
</protein>
<dbReference type="Proteomes" id="UP000317316">
    <property type="component" value="Unassembled WGS sequence"/>
</dbReference>
<gene>
    <name evidence="1" type="ORF">FG382_17790</name>
</gene>
<reference evidence="1 2" key="1">
    <citation type="submission" date="2019-05" db="EMBL/GenBank/DDBJ databases">
        <title>Psychrobacillus vulpis sp. nov., a new species isolated from feces of a red fox that inhabits in The Tablas de Daimiel Natural Park, Albacete, Spain.</title>
        <authorList>
            <person name="Rodriguez M."/>
            <person name="Reina J.C."/>
            <person name="Bejar V."/>
            <person name="Llamas I."/>
        </authorList>
    </citation>
    <scope>NUCLEOTIDE SEQUENCE [LARGE SCALE GENOMIC DNA]</scope>
    <source>
        <strain evidence="1 2">NEAU-3TGS17</strain>
    </source>
</reference>
<sequence>MSNKGWEIKNLLEVETYILNIPDEMLRNYEASGITFLSEHLGEEVTHHSYDLREENAEGKSLKAVVFEVEGEVIGGYGVLPNWDPGIFNLDDKERLINEQMIK</sequence>
<name>A0A544SYI7_9BACI</name>
<dbReference type="EMBL" id="VDGH01000011">
    <property type="protein sequence ID" value="TQR10219.1"/>
    <property type="molecule type" value="Genomic_DNA"/>
</dbReference>
<accession>A0A544SYI7</accession>
<proteinExistence type="predicted"/>
<dbReference type="AlphaFoldDB" id="A0A544SYI7"/>
<evidence type="ECO:0000313" key="1">
    <source>
        <dbReference type="EMBL" id="TQR10219.1"/>
    </source>
</evidence>